<dbReference type="PANTHER" id="PTHR43584:SF3">
    <property type="entry name" value="BIFUNCTIONAL PROTEIN GLMU"/>
    <property type="match status" value="1"/>
</dbReference>
<evidence type="ECO:0000256" key="10">
    <source>
        <dbReference type="ARBA" id="ARBA00022960"/>
    </source>
</evidence>
<feature type="binding site" evidence="18">
    <location>
        <position position="440"/>
    </location>
    <ligand>
        <name>acetyl-CoA</name>
        <dbReference type="ChEBI" id="CHEBI:57288"/>
    </ligand>
</feature>
<dbReference type="Pfam" id="PF00132">
    <property type="entry name" value="Hexapep"/>
    <property type="match status" value="1"/>
</dbReference>
<feature type="binding site" evidence="18">
    <location>
        <position position="350"/>
    </location>
    <ligand>
        <name>UDP-N-acetyl-alpha-D-glucosamine</name>
        <dbReference type="ChEBI" id="CHEBI:57705"/>
    </ligand>
</feature>
<feature type="binding site" evidence="18">
    <location>
        <position position="28"/>
    </location>
    <ligand>
        <name>UDP-N-acetyl-alpha-D-glucosamine</name>
        <dbReference type="ChEBI" id="CHEBI:57705"/>
    </ligand>
</feature>
<dbReference type="InterPro" id="IPR011004">
    <property type="entry name" value="Trimer_LpxA-like_sf"/>
</dbReference>
<keyword evidence="11 18" id="KW-0573">Peptidoglycan synthesis</keyword>
<evidence type="ECO:0000256" key="2">
    <source>
        <dbReference type="ARBA" id="ARBA00007707"/>
    </source>
</evidence>
<dbReference type="EMBL" id="BRXE01000009">
    <property type="protein sequence ID" value="GLB82141.1"/>
    <property type="molecule type" value="Genomic_DNA"/>
</dbReference>
<keyword evidence="14 18" id="KW-0961">Cell wall biogenesis/degradation</keyword>
<evidence type="ECO:0000259" key="20">
    <source>
        <dbReference type="Pfam" id="PF12804"/>
    </source>
</evidence>
<evidence type="ECO:0000256" key="18">
    <source>
        <dbReference type="HAMAP-Rule" id="MF_01631"/>
    </source>
</evidence>
<feature type="binding site" evidence="18">
    <location>
        <position position="245"/>
    </location>
    <ligand>
        <name>Mg(2+)</name>
        <dbReference type="ChEBI" id="CHEBI:18420"/>
    </ligand>
</feature>
<name>A0A9P3V089_9MYCO</name>
<dbReference type="EMBL" id="BRZI01000024">
    <property type="protein sequence ID" value="GLD31367.1"/>
    <property type="molecule type" value="Genomic_DNA"/>
</dbReference>
<evidence type="ECO:0000256" key="14">
    <source>
        <dbReference type="ARBA" id="ARBA00023316"/>
    </source>
</evidence>
<evidence type="ECO:0000256" key="6">
    <source>
        <dbReference type="ARBA" id="ARBA00022695"/>
    </source>
</evidence>
<feature type="binding site" evidence="18">
    <location>
        <position position="397"/>
    </location>
    <ligand>
        <name>acetyl-CoA</name>
        <dbReference type="ChEBI" id="CHEBI:57288"/>
    </ligand>
</feature>
<comment type="subcellular location">
    <subcellularLocation>
        <location evidence="1 18">Cytoplasm</location>
    </subcellularLocation>
</comment>
<feature type="binding site" evidence="18">
    <location>
        <begin position="90"/>
        <end position="91"/>
    </location>
    <ligand>
        <name>UDP-N-acetyl-alpha-D-glucosamine</name>
        <dbReference type="ChEBI" id="CHEBI:57705"/>
    </ligand>
</feature>
<dbReference type="NCBIfam" id="TIGR01173">
    <property type="entry name" value="glmU"/>
    <property type="match status" value="1"/>
</dbReference>
<dbReference type="GO" id="GO:0019134">
    <property type="term" value="F:glucosamine-1-phosphate N-acetyltransferase activity"/>
    <property type="evidence" value="ECO:0007669"/>
    <property type="project" value="UniProtKB-UniRule"/>
</dbReference>
<dbReference type="InterPro" id="IPR005882">
    <property type="entry name" value="Bifunctional_GlmU"/>
</dbReference>
<evidence type="ECO:0000256" key="3">
    <source>
        <dbReference type="ARBA" id="ARBA00007947"/>
    </source>
</evidence>
<feature type="binding site" evidence="18">
    <location>
        <position position="116"/>
    </location>
    <ligand>
        <name>Mg(2+)</name>
        <dbReference type="ChEBI" id="CHEBI:18420"/>
    </ligand>
</feature>
<evidence type="ECO:0000256" key="12">
    <source>
        <dbReference type="ARBA" id="ARBA00023268"/>
    </source>
</evidence>
<keyword evidence="4 18" id="KW-0963">Cytoplasm</keyword>
<comment type="similarity">
    <text evidence="3 18">In the N-terminal section; belongs to the N-acetylglucosamine-1-phosphate uridyltransferase family.</text>
</comment>
<dbReference type="GeneID" id="83627862"/>
<dbReference type="InterPro" id="IPR025877">
    <property type="entry name" value="MobA-like_NTP_Trfase"/>
</dbReference>
<dbReference type="GO" id="GO:0009252">
    <property type="term" value="P:peptidoglycan biosynthetic process"/>
    <property type="evidence" value="ECO:0007669"/>
    <property type="project" value="UniProtKB-UniRule"/>
</dbReference>
<evidence type="ECO:0000256" key="4">
    <source>
        <dbReference type="ARBA" id="ARBA00022490"/>
    </source>
</evidence>
<feature type="binding site" evidence="18">
    <location>
        <position position="187"/>
    </location>
    <ligand>
        <name>UDP-N-acetyl-alpha-D-glucosamine</name>
        <dbReference type="ChEBI" id="CHEBI:57705"/>
    </ligand>
</feature>
<feature type="binding site" evidence="18">
    <location>
        <position position="394"/>
    </location>
    <ligand>
        <name>UDP-N-acetyl-alpha-D-glucosamine</name>
        <dbReference type="ChEBI" id="CHEBI:57705"/>
    </ligand>
</feature>
<dbReference type="Proteomes" id="UP001165663">
    <property type="component" value="Unassembled WGS sequence"/>
</dbReference>
<evidence type="ECO:0000256" key="19">
    <source>
        <dbReference type="SAM" id="MobiDB-lite"/>
    </source>
</evidence>
<evidence type="ECO:0000313" key="21">
    <source>
        <dbReference type="EMBL" id="GLB82141.1"/>
    </source>
</evidence>
<keyword evidence="7 18" id="KW-0479">Metal-binding</keyword>
<feature type="binding site" evidence="18">
    <location>
        <position position="383"/>
    </location>
    <ligand>
        <name>UDP-N-acetyl-alpha-D-glucosamine</name>
        <dbReference type="ChEBI" id="CHEBI:57705"/>
    </ligand>
</feature>
<evidence type="ECO:0000256" key="5">
    <source>
        <dbReference type="ARBA" id="ARBA00022679"/>
    </source>
</evidence>
<feature type="region of interest" description="Pyrophosphorylase" evidence="18">
    <location>
        <begin position="1"/>
        <end position="247"/>
    </location>
</feature>
<dbReference type="InterPro" id="IPR050065">
    <property type="entry name" value="GlmU-like"/>
</dbReference>
<evidence type="ECO:0000256" key="16">
    <source>
        <dbReference type="ARBA" id="ARBA00048493"/>
    </source>
</evidence>
<keyword evidence="6 18" id="KW-0548">Nucleotidyltransferase</keyword>
<dbReference type="GO" id="GO:0005737">
    <property type="term" value="C:cytoplasm"/>
    <property type="evidence" value="ECO:0007669"/>
    <property type="project" value="UniProtKB-SubCell"/>
</dbReference>
<dbReference type="Proteomes" id="UP001064782">
    <property type="component" value="Unassembled WGS sequence"/>
</dbReference>
<dbReference type="InterPro" id="IPR038009">
    <property type="entry name" value="GlmU_C_LbH"/>
</dbReference>
<feature type="binding site" evidence="18">
    <location>
        <begin position="403"/>
        <end position="404"/>
    </location>
    <ligand>
        <name>acetyl-CoA</name>
        <dbReference type="ChEBI" id="CHEBI:57288"/>
    </ligand>
</feature>
<feature type="binding site" evidence="18">
    <location>
        <position position="422"/>
    </location>
    <ligand>
        <name>acetyl-CoA</name>
        <dbReference type="ChEBI" id="CHEBI:57288"/>
    </ligand>
</feature>
<feature type="region of interest" description="Disordered" evidence="19">
    <location>
        <begin position="469"/>
        <end position="493"/>
    </location>
</feature>
<feature type="binding site" evidence="18">
    <location>
        <position position="85"/>
    </location>
    <ligand>
        <name>UDP-N-acetyl-alpha-D-glucosamine</name>
        <dbReference type="ChEBI" id="CHEBI:57705"/>
    </ligand>
</feature>
<dbReference type="CDD" id="cd02540">
    <property type="entry name" value="GT2_GlmU_N_bac"/>
    <property type="match status" value="1"/>
</dbReference>
<comment type="pathway">
    <text evidence="18">Bacterial outer membrane biogenesis; LPS lipid A biosynthesis.</text>
</comment>
<dbReference type="GO" id="GO:0006048">
    <property type="term" value="P:UDP-N-acetylglucosamine biosynthetic process"/>
    <property type="evidence" value="ECO:0007669"/>
    <property type="project" value="InterPro"/>
</dbReference>
<dbReference type="Pfam" id="PF12804">
    <property type="entry name" value="NTP_transf_3"/>
    <property type="match status" value="1"/>
</dbReference>
<dbReference type="CDD" id="cd03353">
    <property type="entry name" value="LbH_GlmU_C"/>
    <property type="match status" value="1"/>
</dbReference>
<dbReference type="GO" id="GO:0000287">
    <property type="term" value="F:magnesium ion binding"/>
    <property type="evidence" value="ECO:0007669"/>
    <property type="project" value="UniProtKB-UniRule"/>
</dbReference>
<keyword evidence="12 18" id="KW-0511">Multifunctional enzyme</keyword>
<evidence type="ECO:0000313" key="22">
    <source>
        <dbReference type="EMBL" id="GLD31367.1"/>
    </source>
</evidence>
<feature type="region of interest" description="Linker" evidence="18">
    <location>
        <begin position="248"/>
        <end position="268"/>
    </location>
</feature>
<comment type="cofactor">
    <cofactor evidence="18">
        <name>Mg(2+)</name>
        <dbReference type="ChEBI" id="CHEBI:18420"/>
    </cofactor>
    <text evidence="18">Binds 1 Mg(2+) ion per subunit.</text>
</comment>
<feature type="active site" description="Proton acceptor" evidence="18">
    <location>
        <position position="380"/>
    </location>
</feature>
<protein>
    <recommendedName>
        <fullName evidence="18">Bifunctional protein GlmU</fullName>
    </recommendedName>
    <domain>
        <recommendedName>
            <fullName evidence="18">UDP-N-acetylglucosamine pyrophosphorylase</fullName>
            <ecNumber evidence="18">2.7.7.23</ecNumber>
        </recommendedName>
        <alternativeName>
            <fullName evidence="18">N-acetylglucosamine-1-phosphate uridyltransferase</fullName>
        </alternativeName>
    </domain>
    <domain>
        <recommendedName>
            <fullName evidence="18">Glucosamine-1-phosphate N-acetyltransferase</fullName>
            <ecNumber evidence="18">2.3.1.157</ecNumber>
        </recommendedName>
    </domain>
</protein>
<dbReference type="InterPro" id="IPR029044">
    <property type="entry name" value="Nucleotide-diphossugar_trans"/>
</dbReference>
<feature type="compositionally biased region" description="Basic and acidic residues" evidence="19">
    <location>
        <begin position="479"/>
        <end position="493"/>
    </location>
</feature>
<keyword evidence="5 18" id="KW-0808">Transferase</keyword>
<dbReference type="SUPFAM" id="SSF51161">
    <property type="entry name" value="Trimeric LpxA-like enzymes"/>
    <property type="match status" value="1"/>
</dbReference>
<evidence type="ECO:0000256" key="1">
    <source>
        <dbReference type="ARBA" id="ARBA00004496"/>
    </source>
</evidence>
<comment type="function">
    <text evidence="17 18">Catalyzes the last two sequential reactions in the de novo biosynthetic pathway for UDP-N-acetylglucosamine (UDP-GlcNAc). The C-terminal domain catalyzes the transfer of acetyl group from acetyl coenzyme A to glucosamine-1-phosphate (GlcN-1-P) to produce N-acetylglucosamine-1-phosphate (GlcNAc-1-P), which is converted into UDP-GlcNAc by the transfer of uridine 5-monophosphate (from uridine 5-triphosphate), a reaction catalyzed by the N-terminal domain.</text>
</comment>
<dbReference type="Gene3D" id="3.90.550.10">
    <property type="entry name" value="Spore Coat Polysaccharide Biosynthesis Protein SpsA, Chain A"/>
    <property type="match status" value="1"/>
</dbReference>
<feature type="region of interest" description="N-acetyltransferase" evidence="18">
    <location>
        <begin position="269"/>
        <end position="493"/>
    </location>
</feature>
<dbReference type="Gene3D" id="2.160.10.10">
    <property type="entry name" value="Hexapeptide repeat proteins"/>
    <property type="match status" value="1"/>
</dbReference>
<dbReference type="AlphaFoldDB" id="A0A9P3V089"/>
<dbReference type="GO" id="GO:0071555">
    <property type="term" value="P:cell wall organization"/>
    <property type="evidence" value="ECO:0007669"/>
    <property type="project" value="UniProtKB-KW"/>
</dbReference>
<dbReference type="GO" id="GO:0008360">
    <property type="term" value="P:regulation of cell shape"/>
    <property type="evidence" value="ECO:0007669"/>
    <property type="project" value="UniProtKB-KW"/>
</dbReference>
<comment type="pathway">
    <text evidence="18">Nucleotide-sugar biosynthesis; UDP-N-acetyl-alpha-D-glucosamine biosynthesis; N-acetyl-alpha-D-glucosamine 1-phosphate from alpha-D-glucosamine 6-phosphate (route II): step 2/2.</text>
</comment>
<feature type="domain" description="MobA-like NTP transferase" evidence="20">
    <location>
        <begin position="11"/>
        <end position="143"/>
    </location>
</feature>
<dbReference type="HAMAP" id="MF_01631">
    <property type="entry name" value="GlmU"/>
    <property type="match status" value="1"/>
</dbReference>
<reference evidence="22" key="1">
    <citation type="submission" date="2022-08" db="EMBL/GenBank/DDBJ databases">
        <title>Mycobacterium kiyosense sp. nov., scotochromogenic slow-glowing species isolated from respiratory specimens.</title>
        <authorList>
            <person name="Fukano H."/>
            <person name="Kazumi Y."/>
            <person name="Sakagami N."/>
            <person name="Ato M."/>
            <person name="Mitarai S."/>
            <person name="Hoshino Y."/>
        </authorList>
    </citation>
    <scope>NUCLEOTIDE SEQUENCE</scope>
    <source>
        <strain evidence="22">1413</strain>
        <strain evidence="21">SRL2020-028</strain>
    </source>
</reference>
<evidence type="ECO:0000256" key="15">
    <source>
        <dbReference type="ARBA" id="ARBA00048247"/>
    </source>
</evidence>
<proteinExistence type="inferred from homology"/>
<evidence type="ECO:0000256" key="7">
    <source>
        <dbReference type="ARBA" id="ARBA00022723"/>
    </source>
</evidence>
<comment type="catalytic activity">
    <reaction evidence="15 18">
        <text>alpha-D-glucosamine 1-phosphate + acetyl-CoA = N-acetyl-alpha-D-glucosamine 1-phosphate + CoA + H(+)</text>
        <dbReference type="Rhea" id="RHEA:13725"/>
        <dbReference type="ChEBI" id="CHEBI:15378"/>
        <dbReference type="ChEBI" id="CHEBI:57287"/>
        <dbReference type="ChEBI" id="CHEBI:57288"/>
        <dbReference type="ChEBI" id="CHEBI:57776"/>
        <dbReference type="ChEBI" id="CHEBI:58516"/>
        <dbReference type="EC" id="2.3.1.157"/>
    </reaction>
</comment>
<dbReference type="EC" id="2.3.1.157" evidence="18"/>
<evidence type="ECO:0000256" key="17">
    <source>
        <dbReference type="ARBA" id="ARBA00049628"/>
    </source>
</evidence>
<sequence length="493" mass="51328">MTFRGDTDTAVLVLAAGPGTRMRSDTPKVLHTLGGRSMLSHSLHTMTKLAPQHLVVVLGHDHQRISPLVAELADTLGRTIDVALQDKPQGTGHAVLCGLSALPDDYAGTVVVTAGDTPLLDADTLADLIAAHNAAQPTGKAAVTVLTTTLDDPHGYGRILRTQDNEVMAIVEQTDATPSQRGIREVNTGVYAFDIAALRSALTRLSSNNAQQELYLTDVVAILRRDGYTVSARHIDDSAVVAGVNNRVQLAELGAELNRRIVAAHQLAGVTVIDPASTWIDVDVTIGRDTVIHPGTQLHGRTQIADHAVIGPDTTLTDVCVGAGASVIRTHGSESTIGDGATVGPFTFLRPGSVLGADGKLGAFVEVKNATIGTGTKVPHLTYVGDADIGEHSNIGASSVFVNYDGTTKSRTTIGSHVRTGSDTMFVAPVTVGDGAYTGAGTVIREDVPPGALAVSAGPQRIIENWVQRKRPGTAAAKAAEEANRKPDAGPTS</sequence>
<keyword evidence="10 18" id="KW-0133">Cell shape</keyword>
<evidence type="ECO:0000256" key="13">
    <source>
        <dbReference type="ARBA" id="ARBA00023315"/>
    </source>
</evidence>
<keyword evidence="8 18" id="KW-0677">Repeat</keyword>
<feature type="binding site" evidence="18">
    <location>
        <position position="368"/>
    </location>
    <ligand>
        <name>UDP-N-acetyl-alpha-D-glucosamine</name>
        <dbReference type="ChEBI" id="CHEBI:57705"/>
    </ligand>
</feature>
<dbReference type="SUPFAM" id="SSF53448">
    <property type="entry name" value="Nucleotide-diphospho-sugar transferases"/>
    <property type="match status" value="1"/>
</dbReference>
<keyword evidence="13 18" id="KW-0012">Acyltransferase</keyword>
<dbReference type="RefSeq" id="WP_236977758.1">
    <property type="nucleotide sequence ID" value="NZ_BRXE01000009.1"/>
</dbReference>
<evidence type="ECO:0000256" key="11">
    <source>
        <dbReference type="ARBA" id="ARBA00022984"/>
    </source>
</evidence>
<organism evidence="22 23">
    <name type="scientific">Mycobacterium kiyosense</name>
    <dbReference type="NCBI Taxonomy" id="2871094"/>
    <lineage>
        <taxon>Bacteria</taxon>
        <taxon>Bacillati</taxon>
        <taxon>Actinomycetota</taxon>
        <taxon>Actinomycetes</taxon>
        <taxon>Mycobacteriales</taxon>
        <taxon>Mycobacteriaceae</taxon>
        <taxon>Mycobacterium</taxon>
    </lineage>
</organism>
<comment type="catalytic activity">
    <reaction evidence="16 18">
        <text>N-acetyl-alpha-D-glucosamine 1-phosphate + UTP + H(+) = UDP-N-acetyl-alpha-D-glucosamine + diphosphate</text>
        <dbReference type="Rhea" id="RHEA:13509"/>
        <dbReference type="ChEBI" id="CHEBI:15378"/>
        <dbReference type="ChEBI" id="CHEBI:33019"/>
        <dbReference type="ChEBI" id="CHEBI:46398"/>
        <dbReference type="ChEBI" id="CHEBI:57705"/>
        <dbReference type="ChEBI" id="CHEBI:57776"/>
        <dbReference type="EC" id="2.7.7.23"/>
    </reaction>
</comment>
<evidence type="ECO:0000313" key="23">
    <source>
        <dbReference type="Proteomes" id="UP001064782"/>
    </source>
</evidence>
<dbReference type="PANTHER" id="PTHR43584">
    <property type="entry name" value="NUCLEOTIDYL TRANSFERASE"/>
    <property type="match status" value="1"/>
</dbReference>
<comment type="caution">
    <text evidence="22">The sequence shown here is derived from an EMBL/GenBank/DDBJ whole genome shotgun (WGS) entry which is preliminary data.</text>
</comment>
<evidence type="ECO:0000256" key="9">
    <source>
        <dbReference type="ARBA" id="ARBA00022842"/>
    </source>
</evidence>
<dbReference type="GO" id="GO:0016020">
    <property type="term" value="C:membrane"/>
    <property type="evidence" value="ECO:0007669"/>
    <property type="project" value="GOC"/>
</dbReference>
<feature type="binding site" evidence="18">
    <location>
        <position position="157"/>
    </location>
    <ligand>
        <name>UDP-N-acetyl-alpha-D-glucosamine</name>
        <dbReference type="ChEBI" id="CHEBI:57705"/>
    </ligand>
</feature>
<accession>A0A9P3V089</accession>
<feature type="binding site" evidence="18">
    <location>
        <position position="172"/>
    </location>
    <ligand>
        <name>UDP-N-acetyl-alpha-D-glucosamine</name>
        <dbReference type="ChEBI" id="CHEBI:57705"/>
    </ligand>
</feature>
<dbReference type="GO" id="GO:0003977">
    <property type="term" value="F:UDP-N-acetylglucosamine diphosphorylase activity"/>
    <property type="evidence" value="ECO:0007669"/>
    <property type="project" value="UniProtKB-UniRule"/>
</dbReference>
<dbReference type="GO" id="GO:0000902">
    <property type="term" value="P:cell morphogenesis"/>
    <property type="evidence" value="ECO:0007669"/>
    <property type="project" value="UniProtKB-UniRule"/>
</dbReference>
<dbReference type="EC" id="2.7.7.23" evidence="18"/>
<comment type="subunit">
    <text evidence="18">Homotrimer.</text>
</comment>
<comment type="similarity">
    <text evidence="2 18">In the C-terminal section; belongs to the transferase hexapeptide repeat family.</text>
</comment>
<keyword evidence="9 18" id="KW-0460">Magnesium</keyword>
<comment type="pathway">
    <text evidence="18">Nucleotide-sugar biosynthesis; UDP-N-acetyl-alpha-D-glucosamine biosynthesis; UDP-N-acetyl-alpha-D-glucosamine from N-acetyl-alpha-D-glucosamine 1-phosphate: step 1/1.</text>
</comment>
<dbReference type="NCBIfam" id="NF010932">
    <property type="entry name" value="PRK14352.1"/>
    <property type="match status" value="1"/>
</dbReference>
<gene>
    <name evidence="18 22" type="primary">glmU</name>
    <name evidence="22" type="ORF">Mkiyose1413_32500</name>
    <name evidence="21" type="ORF">SRL2020028_13970</name>
</gene>
<dbReference type="InterPro" id="IPR001451">
    <property type="entry name" value="Hexapep"/>
</dbReference>
<evidence type="ECO:0000256" key="8">
    <source>
        <dbReference type="ARBA" id="ARBA00022737"/>
    </source>
</evidence>
<feature type="binding site" evidence="18">
    <location>
        <begin position="14"/>
        <end position="17"/>
    </location>
    <ligand>
        <name>UDP-N-acetyl-alpha-D-glucosamine</name>
        <dbReference type="ChEBI" id="CHEBI:57705"/>
    </ligand>
</feature>
<feature type="binding site" evidence="18">
    <location>
        <position position="245"/>
    </location>
    <ligand>
        <name>UDP-N-acetyl-alpha-D-glucosamine</name>
        <dbReference type="ChEBI" id="CHEBI:57705"/>
    </ligand>
</feature>
<keyword evidence="23" id="KW-1185">Reference proteome</keyword>
<dbReference type="GO" id="GO:0009245">
    <property type="term" value="P:lipid A biosynthetic process"/>
    <property type="evidence" value="ECO:0007669"/>
    <property type="project" value="UniProtKB-UniRule"/>
</dbReference>
<comment type="caution">
    <text evidence="18">Lacks conserved residue(s) required for the propagation of feature annotation.</text>
</comment>